<comment type="cofactor">
    <cofactor evidence="16">
        <name>Mg(2+)</name>
        <dbReference type="ChEBI" id="CHEBI:18420"/>
    </cofactor>
    <cofactor evidence="16">
        <name>Mn(2+)</name>
        <dbReference type="ChEBI" id="CHEBI:29035"/>
    </cofactor>
    <text evidence="16">Binds 2 magnesium or manganese ions per subunit.</text>
</comment>
<keyword evidence="9 17" id="KW-0067">ATP-binding</keyword>
<dbReference type="GO" id="GO:0005737">
    <property type="term" value="C:cytoplasm"/>
    <property type="evidence" value="ECO:0007669"/>
    <property type="project" value="UniProtKB-SubCell"/>
</dbReference>
<evidence type="ECO:0000256" key="17">
    <source>
        <dbReference type="PROSITE-ProRule" id="PRU00409"/>
    </source>
</evidence>
<dbReference type="PANTHER" id="PTHR23132:SF23">
    <property type="entry name" value="D-ALANINE--D-ALANINE LIGASE B"/>
    <property type="match status" value="1"/>
</dbReference>
<dbReference type="GO" id="GO:0005524">
    <property type="term" value="F:ATP binding"/>
    <property type="evidence" value="ECO:0007669"/>
    <property type="project" value="UniProtKB-UniRule"/>
</dbReference>
<evidence type="ECO:0000256" key="11">
    <source>
        <dbReference type="ARBA" id="ARBA00022984"/>
    </source>
</evidence>
<evidence type="ECO:0000256" key="7">
    <source>
        <dbReference type="ARBA" id="ARBA00022723"/>
    </source>
</evidence>
<comment type="subcellular location">
    <subcellularLocation>
        <location evidence="2 14">Cytoplasm</location>
    </subcellularLocation>
</comment>
<keyword evidence="12 14" id="KW-0961">Cell wall biogenesis/degradation</keyword>
<dbReference type="GO" id="GO:0071555">
    <property type="term" value="P:cell wall organization"/>
    <property type="evidence" value="ECO:0007669"/>
    <property type="project" value="UniProtKB-KW"/>
</dbReference>
<dbReference type="GO" id="GO:0008716">
    <property type="term" value="F:D-alanine-D-alanine ligase activity"/>
    <property type="evidence" value="ECO:0007669"/>
    <property type="project" value="UniProtKB-UniRule"/>
</dbReference>
<dbReference type="InterPro" id="IPR011095">
    <property type="entry name" value="Dala_Dala_lig_C"/>
</dbReference>
<dbReference type="Gene3D" id="3.40.50.20">
    <property type="match status" value="1"/>
</dbReference>
<sequence length="343" mass="38261">MGKYRNIAVIYGSDSSEWEVSCRSGEFVASRIDGSEYNVYEIFARFGKWSLVSYRRINSMRVIIPEQERPQIDKTDFSVTAGGEKVKFDFAYIMQHGTPGENGLIQGYFEMLSVPFSSCSSFVSAMTFDKFSCKNYLRDMDCVKCADDMFIRKGGVPDSGIASDAVKRLGLPMFVKPTDGGSSFGVTKVKTEEDFMPALDLAFSEGKTVLAEASVTGREITCAVYFNGREPEALPVIEIVTDHEFFDYDAKYNGFSHEICPAELPRETFSYVQDVSRKIYGRLGCSGVVRMDYILSEDGLYFLEVNTIPGMTAASLVPKMVRTAGLDMTEFLTTLIENSGYNK</sequence>
<keyword evidence="8 17" id="KW-0547">Nucleotide-binding</keyword>
<evidence type="ECO:0000256" key="9">
    <source>
        <dbReference type="ARBA" id="ARBA00022840"/>
    </source>
</evidence>
<evidence type="ECO:0000256" key="13">
    <source>
        <dbReference type="ARBA" id="ARBA00047614"/>
    </source>
</evidence>
<dbReference type="InterPro" id="IPR011127">
    <property type="entry name" value="Dala_Dala_lig_N"/>
</dbReference>
<dbReference type="InterPro" id="IPR011761">
    <property type="entry name" value="ATP-grasp"/>
</dbReference>
<dbReference type="InterPro" id="IPR000291">
    <property type="entry name" value="D-Ala_lig_Van_CS"/>
</dbReference>
<evidence type="ECO:0000313" key="20">
    <source>
        <dbReference type="Proteomes" id="UP000771749"/>
    </source>
</evidence>
<comment type="pathway">
    <text evidence="14">Cell wall biogenesis; peptidoglycan biosynthesis.</text>
</comment>
<evidence type="ECO:0000256" key="4">
    <source>
        <dbReference type="ARBA" id="ARBA00012216"/>
    </source>
</evidence>
<feature type="active site" evidence="15">
    <location>
        <position position="182"/>
    </location>
</feature>
<dbReference type="GO" id="GO:0046872">
    <property type="term" value="F:metal ion binding"/>
    <property type="evidence" value="ECO:0007669"/>
    <property type="project" value="UniProtKB-KW"/>
</dbReference>
<dbReference type="InterPro" id="IPR005905">
    <property type="entry name" value="D_ala_D_ala"/>
</dbReference>
<dbReference type="AlphaFoldDB" id="A0A940DP76"/>
<feature type="binding site" evidence="16">
    <location>
        <position position="292"/>
    </location>
    <ligand>
        <name>Mg(2+)</name>
        <dbReference type="ChEBI" id="CHEBI:18420"/>
        <label>1</label>
    </ligand>
</feature>
<feature type="binding site" evidence="16">
    <location>
        <position position="304"/>
    </location>
    <ligand>
        <name>Mg(2+)</name>
        <dbReference type="ChEBI" id="CHEBI:18420"/>
        <label>1</label>
    </ligand>
</feature>
<dbReference type="GO" id="GO:0008360">
    <property type="term" value="P:regulation of cell shape"/>
    <property type="evidence" value="ECO:0007669"/>
    <property type="project" value="UniProtKB-KW"/>
</dbReference>
<accession>A0A940DP76</accession>
<feature type="active site" evidence="15">
    <location>
        <position position="315"/>
    </location>
</feature>
<dbReference type="PANTHER" id="PTHR23132">
    <property type="entry name" value="D-ALANINE--D-ALANINE LIGASE"/>
    <property type="match status" value="1"/>
</dbReference>
<feature type="active site" evidence="15">
    <location>
        <position position="17"/>
    </location>
</feature>
<dbReference type="PROSITE" id="PS00844">
    <property type="entry name" value="DALA_DALA_LIGASE_2"/>
    <property type="match status" value="1"/>
</dbReference>
<name>A0A940DP76_9BACT</name>
<protein>
    <recommendedName>
        <fullName evidence="4 14">D-alanine--D-alanine ligase</fullName>
        <ecNumber evidence="4 14">6.3.2.4</ecNumber>
    </recommendedName>
    <alternativeName>
        <fullName evidence="14">D-Ala-D-Ala ligase</fullName>
    </alternativeName>
    <alternativeName>
        <fullName evidence="14">D-alanylalanine synthetase</fullName>
    </alternativeName>
</protein>
<dbReference type="PROSITE" id="PS00843">
    <property type="entry name" value="DALA_DALA_LIGASE_1"/>
    <property type="match status" value="1"/>
</dbReference>
<keyword evidence="16" id="KW-0464">Manganese</keyword>
<evidence type="ECO:0000259" key="18">
    <source>
        <dbReference type="PROSITE" id="PS50975"/>
    </source>
</evidence>
<dbReference type="Pfam" id="PF01820">
    <property type="entry name" value="Dala_Dala_lig_N"/>
    <property type="match status" value="1"/>
</dbReference>
<dbReference type="EC" id="6.3.2.4" evidence="4 14"/>
<keyword evidence="7 16" id="KW-0479">Metal-binding</keyword>
<proteinExistence type="inferred from homology"/>
<evidence type="ECO:0000256" key="6">
    <source>
        <dbReference type="ARBA" id="ARBA00022598"/>
    </source>
</evidence>
<reference evidence="19" key="2">
    <citation type="journal article" date="2021" name="PeerJ">
        <title>Extensive microbial diversity within the chicken gut microbiome revealed by metagenomics and culture.</title>
        <authorList>
            <person name="Gilroy R."/>
            <person name="Ravi A."/>
            <person name="Getino M."/>
            <person name="Pursley I."/>
            <person name="Horton D.L."/>
            <person name="Alikhan N.F."/>
            <person name="Baker D."/>
            <person name="Gharbi K."/>
            <person name="Hall N."/>
            <person name="Watson M."/>
            <person name="Adriaenssens E.M."/>
            <person name="Foster-Nyarko E."/>
            <person name="Jarju S."/>
            <person name="Secka A."/>
            <person name="Antonio M."/>
            <person name="Oren A."/>
            <person name="Chaudhuri R.R."/>
            <person name="La Ragione R."/>
            <person name="Hildebrand F."/>
            <person name="Pallen M.J."/>
        </authorList>
    </citation>
    <scope>NUCLEOTIDE SEQUENCE</scope>
    <source>
        <strain evidence="19">F1-3629</strain>
    </source>
</reference>
<evidence type="ECO:0000256" key="5">
    <source>
        <dbReference type="ARBA" id="ARBA00022490"/>
    </source>
</evidence>
<evidence type="ECO:0000256" key="15">
    <source>
        <dbReference type="PIRSR" id="PIRSR039102-1"/>
    </source>
</evidence>
<comment type="function">
    <text evidence="14">Cell wall formation.</text>
</comment>
<dbReference type="EMBL" id="JADIMJ010000130">
    <property type="protein sequence ID" value="MBO8454766.1"/>
    <property type="molecule type" value="Genomic_DNA"/>
</dbReference>
<keyword evidence="6 14" id="KW-0436">Ligase</keyword>
<dbReference type="Gene3D" id="3.30.470.20">
    <property type="entry name" value="ATP-grasp fold, B domain"/>
    <property type="match status" value="1"/>
</dbReference>
<comment type="similarity">
    <text evidence="3 14">Belongs to the D-alanine--D-alanine ligase family.</text>
</comment>
<evidence type="ECO:0000256" key="12">
    <source>
        <dbReference type="ARBA" id="ARBA00023316"/>
    </source>
</evidence>
<reference evidence="19" key="1">
    <citation type="submission" date="2020-10" db="EMBL/GenBank/DDBJ databases">
        <authorList>
            <person name="Gilroy R."/>
        </authorList>
    </citation>
    <scope>NUCLEOTIDE SEQUENCE</scope>
    <source>
        <strain evidence="19">F1-3629</strain>
    </source>
</reference>
<evidence type="ECO:0000256" key="16">
    <source>
        <dbReference type="PIRSR" id="PIRSR039102-3"/>
    </source>
</evidence>
<dbReference type="SUPFAM" id="SSF56059">
    <property type="entry name" value="Glutathione synthetase ATP-binding domain-like"/>
    <property type="match status" value="1"/>
</dbReference>
<dbReference type="Proteomes" id="UP000771749">
    <property type="component" value="Unassembled WGS sequence"/>
</dbReference>
<keyword evidence="16" id="KW-0460">Magnesium</keyword>
<feature type="binding site" evidence="16">
    <location>
        <position position="306"/>
    </location>
    <ligand>
        <name>Mg(2+)</name>
        <dbReference type="ChEBI" id="CHEBI:18420"/>
        <label>2</label>
    </ligand>
</feature>
<dbReference type="InterPro" id="IPR013815">
    <property type="entry name" value="ATP_grasp_subdomain_1"/>
</dbReference>
<gene>
    <name evidence="14" type="primary">ddl</name>
    <name evidence="19" type="ORF">IAC07_08615</name>
</gene>
<evidence type="ECO:0000256" key="1">
    <source>
        <dbReference type="ARBA" id="ARBA00001936"/>
    </source>
</evidence>
<evidence type="ECO:0000256" key="14">
    <source>
        <dbReference type="HAMAP-Rule" id="MF_00047"/>
    </source>
</evidence>
<dbReference type="Gene3D" id="3.30.1490.20">
    <property type="entry name" value="ATP-grasp fold, A domain"/>
    <property type="match status" value="1"/>
</dbReference>
<dbReference type="PROSITE" id="PS50975">
    <property type="entry name" value="ATP_GRASP"/>
    <property type="match status" value="1"/>
</dbReference>
<organism evidence="19 20">
    <name type="scientific">Candidatus Cryptobacteroides gallistercoris</name>
    <dbReference type="NCBI Taxonomy" id="2840765"/>
    <lineage>
        <taxon>Bacteria</taxon>
        <taxon>Pseudomonadati</taxon>
        <taxon>Bacteroidota</taxon>
        <taxon>Bacteroidia</taxon>
        <taxon>Bacteroidales</taxon>
        <taxon>Candidatus Cryptobacteroides</taxon>
    </lineage>
</organism>
<keyword evidence="10 14" id="KW-0133">Cell shape</keyword>
<dbReference type="PIRSF" id="PIRSF039102">
    <property type="entry name" value="Ddl/VanB"/>
    <property type="match status" value="1"/>
</dbReference>
<evidence type="ECO:0000313" key="19">
    <source>
        <dbReference type="EMBL" id="MBO8454766.1"/>
    </source>
</evidence>
<comment type="catalytic activity">
    <reaction evidence="13 14">
        <text>2 D-alanine + ATP = D-alanyl-D-alanine + ADP + phosphate + H(+)</text>
        <dbReference type="Rhea" id="RHEA:11224"/>
        <dbReference type="ChEBI" id="CHEBI:15378"/>
        <dbReference type="ChEBI" id="CHEBI:30616"/>
        <dbReference type="ChEBI" id="CHEBI:43474"/>
        <dbReference type="ChEBI" id="CHEBI:57416"/>
        <dbReference type="ChEBI" id="CHEBI:57822"/>
        <dbReference type="ChEBI" id="CHEBI:456216"/>
        <dbReference type="EC" id="6.3.2.4"/>
    </reaction>
</comment>
<dbReference type="SUPFAM" id="SSF52440">
    <property type="entry name" value="PreATP-grasp domain"/>
    <property type="match status" value="1"/>
</dbReference>
<feature type="domain" description="ATP-grasp" evidence="18">
    <location>
        <begin position="134"/>
        <end position="337"/>
    </location>
</feature>
<comment type="caution">
    <text evidence="19">The sequence shown here is derived from an EMBL/GenBank/DDBJ whole genome shotgun (WGS) entry which is preliminary data.</text>
</comment>
<evidence type="ECO:0000256" key="2">
    <source>
        <dbReference type="ARBA" id="ARBA00004496"/>
    </source>
</evidence>
<dbReference type="NCBIfam" id="TIGR01205">
    <property type="entry name" value="D_ala_D_alaTIGR"/>
    <property type="match status" value="1"/>
</dbReference>
<keyword evidence="5 14" id="KW-0963">Cytoplasm</keyword>
<evidence type="ECO:0000256" key="10">
    <source>
        <dbReference type="ARBA" id="ARBA00022960"/>
    </source>
</evidence>
<evidence type="ECO:0000256" key="3">
    <source>
        <dbReference type="ARBA" id="ARBA00010871"/>
    </source>
</evidence>
<dbReference type="Pfam" id="PF07478">
    <property type="entry name" value="Dala_Dala_lig_C"/>
    <property type="match status" value="1"/>
</dbReference>
<evidence type="ECO:0000256" key="8">
    <source>
        <dbReference type="ARBA" id="ARBA00022741"/>
    </source>
</evidence>
<dbReference type="HAMAP" id="MF_00047">
    <property type="entry name" value="Dala_Dala_lig"/>
    <property type="match status" value="1"/>
</dbReference>
<dbReference type="InterPro" id="IPR016185">
    <property type="entry name" value="PreATP-grasp_dom_sf"/>
</dbReference>
<comment type="cofactor">
    <cofactor evidence="1">
        <name>Mn(2+)</name>
        <dbReference type="ChEBI" id="CHEBI:29035"/>
    </cofactor>
</comment>
<keyword evidence="11 14" id="KW-0573">Peptidoglycan synthesis</keyword>
<dbReference type="GO" id="GO:0009252">
    <property type="term" value="P:peptidoglycan biosynthetic process"/>
    <property type="evidence" value="ECO:0007669"/>
    <property type="project" value="UniProtKB-UniRule"/>
</dbReference>
<feature type="binding site" evidence="16">
    <location>
        <position position="304"/>
    </location>
    <ligand>
        <name>Mg(2+)</name>
        <dbReference type="ChEBI" id="CHEBI:18420"/>
        <label>2</label>
    </ligand>
</feature>